<accession>A0ABU1UB58</accession>
<name>A0ABU1UB58_9MICC</name>
<dbReference type="Proteomes" id="UP001252243">
    <property type="component" value="Unassembled WGS sequence"/>
</dbReference>
<protein>
    <submittedName>
        <fullName evidence="1">Uncharacterized protein</fullName>
    </submittedName>
</protein>
<dbReference type="EMBL" id="JAVDVQ010000006">
    <property type="protein sequence ID" value="MDR7082434.1"/>
    <property type="molecule type" value="Genomic_DNA"/>
</dbReference>
<evidence type="ECO:0000313" key="2">
    <source>
        <dbReference type="Proteomes" id="UP001252243"/>
    </source>
</evidence>
<comment type="caution">
    <text evidence="1">The sequence shown here is derived from an EMBL/GenBank/DDBJ whole genome shotgun (WGS) entry which is preliminary data.</text>
</comment>
<proteinExistence type="predicted"/>
<dbReference type="RefSeq" id="WP_310055636.1">
    <property type="nucleotide sequence ID" value="NZ_JAVDVQ010000006.1"/>
</dbReference>
<evidence type="ECO:0000313" key="1">
    <source>
        <dbReference type="EMBL" id="MDR7082434.1"/>
    </source>
</evidence>
<gene>
    <name evidence="1" type="ORF">J2X01_001723</name>
</gene>
<reference evidence="1 2" key="1">
    <citation type="submission" date="2023-07" db="EMBL/GenBank/DDBJ databases">
        <title>Sorghum-associated microbial communities from plants grown in Nebraska, USA.</title>
        <authorList>
            <person name="Schachtman D."/>
        </authorList>
    </citation>
    <scope>NUCLEOTIDE SEQUENCE [LARGE SCALE GENOMIC DNA]</scope>
    <source>
        <strain evidence="1 2">BE167</strain>
    </source>
</reference>
<keyword evidence="2" id="KW-1185">Reference proteome</keyword>
<organism evidence="1 2">
    <name type="scientific">Arthrobacter ginsengisoli</name>
    <dbReference type="NCBI Taxonomy" id="1356565"/>
    <lineage>
        <taxon>Bacteria</taxon>
        <taxon>Bacillati</taxon>
        <taxon>Actinomycetota</taxon>
        <taxon>Actinomycetes</taxon>
        <taxon>Micrococcales</taxon>
        <taxon>Micrococcaceae</taxon>
        <taxon>Arthrobacter</taxon>
    </lineage>
</organism>
<sequence length="126" mass="12741">MTNNSFKLALGAPGVLTPEPVKSHRGDRFSAMAHGLTALLTAEGEAEGKTPDPAVPRTANLGFDAVAFSLSGIWDASTDLSGHAWDAINDLLAVVGGGGGGGARKLVSSDEAEIVTTTRAPALFGP</sequence>